<gene>
    <name evidence="2" type="ORF">SDC9_153428</name>
</gene>
<reference evidence="2" key="1">
    <citation type="submission" date="2019-08" db="EMBL/GenBank/DDBJ databases">
        <authorList>
            <person name="Kucharzyk K."/>
            <person name="Murdoch R.W."/>
            <person name="Higgins S."/>
            <person name="Loffler F."/>
        </authorList>
    </citation>
    <scope>NUCLEOTIDE SEQUENCE</scope>
</reference>
<comment type="caution">
    <text evidence="2">The sequence shown here is derived from an EMBL/GenBank/DDBJ whole genome shotgun (WGS) entry which is preliminary data.</text>
</comment>
<accession>A0A645EY47</accession>
<dbReference type="Pfam" id="PF18962">
    <property type="entry name" value="Por_Secre_tail"/>
    <property type="match status" value="1"/>
</dbReference>
<organism evidence="2">
    <name type="scientific">bioreactor metagenome</name>
    <dbReference type="NCBI Taxonomy" id="1076179"/>
    <lineage>
        <taxon>unclassified sequences</taxon>
        <taxon>metagenomes</taxon>
        <taxon>ecological metagenomes</taxon>
    </lineage>
</organism>
<feature type="domain" description="Secretion system C-terminal sorting" evidence="1">
    <location>
        <begin position="6"/>
        <end position="76"/>
    </location>
</feature>
<dbReference type="AlphaFoldDB" id="A0A645EY47"/>
<proteinExistence type="predicted"/>
<dbReference type="NCBIfam" id="TIGR04183">
    <property type="entry name" value="Por_Secre_tail"/>
    <property type="match status" value="1"/>
</dbReference>
<evidence type="ECO:0000313" key="2">
    <source>
        <dbReference type="EMBL" id="MPN06172.1"/>
    </source>
</evidence>
<evidence type="ECO:0000259" key="1">
    <source>
        <dbReference type="Pfam" id="PF18962"/>
    </source>
</evidence>
<dbReference type="InterPro" id="IPR026444">
    <property type="entry name" value="Secre_tail"/>
</dbReference>
<sequence length="83" mass="9048">MDKPTPNPAKDNLAVTFSLSSETNVRLSIFDMTGKEIYVLSEAIYSGKVHNLSFNIDNIPSGTYNIVINANGNVVSQPFTVVK</sequence>
<name>A0A645EY47_9ZZZZ</name>
<protein>
    <recommendedName>
        <fullName evidence="1">Secretion system C-terminal sorting domain-containing protein</fullName>
    </recommendedName>
</protein>
<dbReference type="EMBL" id="VSSQ01052064">
    <property type="protein sequence ID" value="MPN06172.1"/>
    <property type="molecule type" value="Genomic_DNA"/>
</dbReference>